<dbReference type="EMBL" id="VIRS01000036">
    <property type="protein sequence ID" value="TQS40649.1"/>
    <property type="molecule type" value="Genomic_DNA"/>
</dbReference>
<comment type="caution">
    <text evidence="3">The sequence shown here is derived from an EMBL/GenBank/DDBJ whole genome shotgun (WGS) entry which is preliminary data.</text>
</comment>
<evidence type="ECO:0000259" key="1">
    <source>
        <dbReference type="Pfam" id="PF01266"/>
    </source>
</evidence>
<feature type="domain" description="FAD dependent oxidoreductase" evidence="1">
    <location>
        <begin position="4"/>
        <end position="351"/>
    </location>
</feature>
<dbReference type="InterPro" id="IPR041854">
    <property type="entry name" value="BFD-like_2Fe2S-bd_dom_sf"/>
</dbReference>
<dbReference type="Gene3D" id="1.10.10.1100">
    <property type="entry name" value="BFD-like [2Fe-2S]-binding domain"/>
    <property type="match status" value="1"/>
</dbReference>
<evidence type="ECO:0000313" key="3">
    <source>
        <dbReference type="EMBL" id="TQS40649.1"/>
    </source>
</evidence>
<dbReference type="InterPro" id="IPR036188">
    <property type="entry name" value="FAD/NAD-bd_sf"/>
</dbReference>
<accession>A0A545AH45</accession>
<gene>
    <name evidence="3" type="ORF">FL583_33530</name>
</gene>
<keyword evidence="4" id="KW-1185">Reference proteome</keyword>
<reference evidence="3 4" key="1">
    <citation type="submission" date="2019-07" db="EMBL/GenBank/DDBJ databases">
        <title>Cryptosporangium phraense sp. nov., isolated from plant litter.</title>
        <authorList>
            <person name="Suriyachadkun C."/>
        </authorList>
    </citation>
    <scope>NUCLEOTIDE SEQUENCE [LARGE SCALE GENOMIC DNA]</scope>
    <source>
        <strain evidence="3 4">A-T 5661</strain>
    </source>
</reference>
<dbReference type="Gene3D" id="3.50.50.60">
    <property type="entry name" value="FAD/NAD(P)-binding domain"/>
    <property type="match status" value="1"/>
</dbReference>
<proteinExistence type="predicted"/>
<dbReference type="InterPro" id="IPR052745">
    <property type="entry name" value="G3P_Oxidase/Oxidoreductase"/>
</dbReference>
<dbReference type="PANTHER" id="PTHR42720:SF1">
    <property type="entry name" value="GLYCEROL 3-PHOSPHATE OXIDASE"/>
    <property type="match status" value="1"/>
</dbReference>
<dbReference type="Proteomes" id="UP000317982">
    <property type="component" value="Unassembled WGS sequence"/>
</dbReference>
<name>A0A545AH45_9ACTN</name>
<dbReference type="Pfam" id="PF04324">
    <property type="entry name" value="Fer2_BFD"/>
    <property type="match status" value="1"/>
</dbReference>
<dbReference type="InterPro" id="IPR006076">
    <property type="entry name" value="FAD-dep_OxRdtase"/>
</dbReference>
<dbReference type="AlphaFoldDB" id="A0A545AH45"/>
<feature type="domain" description="BFD-like [2Fe-2S]-binding" evidence="2">
    <location>
        <begin position="398"/>
        <end position="451"/>
    </location>
</feature>
<sequence>MTFDIAVIGGGLVGAALARTLGGTSRSVALLEARDDVGDGTSKANTAILHTGFDATPGTLESRLVARGYALLGAYAAETGVPVERTGALLVAWTSEQRDALPGLRRKAEQNGYTACGIVSADEVYRQVPDLGPGALGGLSVPGESIICTWTTNLALATDAVNRGVTLLRGHRVTSVAVGPSTTGISTTAGRVSARWVINAAGLGADVLDRLFGYDRFTVTPRRGELLVFDKLARPLVPVIVLPVPSKVGKGVLVSPTIYGNVMLGPTAEDLSDRTATGTSADGFAFLREKGAELMPRLLEEEVTATYAGLRAAIDRGDYLIDVDADQRYVLVGGIRSTGLTAGMAIAEHVSGLLSGFLDLAPRENLPAPPRMPNLGEAGMRPYQDAAAIEADPEYGRIVCFCERVTSGEIRDAYASVIPPSDLDGLRRRTRVMNGRCQGFYCGAHVAELVEAQGAAR</sequence>
<dbReference type="PANTHER" id="PTHR42720">
    <property type="entry name" value="GLYCEROL-3-PHOSPHATE DEHYDROGENASE"/>
    <property type="match status" value="1"/>
</dbReference>
<dbReference type="OrthoDB" id="9801699at2"/>
<dbReference type="InterPro" id="IPR007419">
    <property type="entry name" value="BFD-like_2Fe2S-bd_dom"/>
</dbReference>
<dbReference type="Pfam" id="PF01266">
    <property type="entry name" value="DAO"/>
    <property type="match status" value="1"/>
</dbReference>
<dbReference type="SUPFAM" id="SSF51905">
    <property type="entry name" value="FAD/NAD(P)-binding domain"/>
    <property type="match status" value="1"/>
</dbReference>
<organism evidence="3 4">
    <name type="scientific">Cryptosporangium phraense</name>
    <dbReference type="NCBI Taxonomy" id="2593070"/>
    <lineage>
        <taxon>Bacteria</taxon>
        <taxon>Bacillati</taxon>
        <taxon>Actinomycetota</taxon>
        <taxon>Actinomycetes</taxon>
        <taxon>Cryptosporangiales</taxon>
        <taxon>Cryptosporangiaceae</taxon>
        <taxon>Cryptosporangium</taxon>
    </lineage>
</organism>
<dbReference type="InParanoid" id="A0A545AH45"/>
<evidence type="ECO:0000313" key="4">
    <source>
        <dbReference type="Proteomes" id="UP000317982"/>
    </source>
</evidence>
<dbReference type="CDD" id="cd19946">
    <property type="entry name" value="GlpA-like_Fer2_BFD-like"/>
    <property type="match status" value="1"/>
</dbReference>
<dbReference type="Gene3D" id="3.30.9.10">
    <property type="entry name" value="D-Amino Acid Oxidase, subunit A, domain 2"/>
    <property type="match status" value="1"/>
</dbReference>
<dbReference type="SUPFAM" id="SSF54373">
    <property type="entry name" value="FAD-linked reductases, C-terminal domain"/>
    <property type="match status" value="1"/>
</dbReference>
<dbReference type="RefSeq" id="WP_142708910.1">
    <property type="nucleotide sequence ID" value="NZ_VIRS01000036.1"/>
</dbReference>
<evidence type="ECO:0000259" key="2">
    <source>
        <dbReference type="Pfam" id="PF04324"/>
    </source>
</evidence>
<protein>
    <submittedName>
        <fullName evidence="3">NAD(P)/FAD-dependent oxidoreductase</fullName>
    </submittedName>
</protein>